<dbReference type="EMBL" id="FPHY01000023">
    <property type="protein sequence ID" value="SFV85358.1"/>
    <property type="molecule type" value="Genomic_DNA"/>
</dbReference>
<name>A0A1W1DU98_9ZZZZ</name>
<sequence length="56" mass="6348">MNIQKIDPAESSILELEKVLQGIGKEVVNKKKNALKANDDALNMLKTTKKLQRNWV</sequence>
<dbReference type="AlphaFoldDB" id="A0A1W1DU98"/>
<protein>
    <submittedName>
        <fullName evidence="1">Uncharacterized protein</fullName>
    </submittedName>
</protein>
<organism evidence="1">
    <name type="scientific">hydrothermal vent metagenome</name>
    <dbReference type="NCBI Taxonomy" id="652676"/>
    <lineage>
        <taxon>unclassified sequences</taxon>
        <taxon>metagenomes</taxon>
        <taxon>ecological metagenomes</taxon>
    </lineage>
</organism>
<evidence type="ECO:0000313" key="1">
    <source>
        <dbReference type="EMBL" id="SFV85358.1"/>
    </source>
</evidence>
<reference evidence="1" key="1">
    <citation type="submission" date="2016-10" db="EMBL/GenBank/DDBJ databases">
        <authorList>
            <person name="de Groot N.N."/>
        </authorList>
    </citation>
    <scope>NUCLEOTIDE SEQUENCE</scope>
</reference>
<accession>A0A1W1DU98</accession>
<gene>
    <name evidence="1" type="ORF">MNB_SUP05-SYMBIONT-4-1223</name>
</gene>
<proteinExistence type="predicted"/>